<dbReference type="EMBL" id="CM047902">
    <property type="protein sequence ID" value="KAJ0094753.1"/>
    <property type="molecule type" value="Genomic_DNA"/>
</dbReference>
<evidence type="ECO:0000313" key="2">
    <source>
        <dbReference type="Proteomes" id="UP001164250"/>
    </source>
</evidence>
<name>A0ACC1B719_9ROSI</name>
<accession>A0ACC1B719</accession>
<gene>
    <name evidence="1" type="ORF">Patl1_15869</name>
</gene>
<keyword evidence="2" id="KW-1185">Reference proteome</keyword>
<protein>
    <submittedName>
        <fullName evidence="1">Uncharacterized protein</fullName>
    </submittedName>
</protein>
<reference evidence="2" key="1">
    <citation type="journal article" date="2023" name="G3 (Bethesda)">
        <title>Genome assembly and association tests identify interacting loci associated with vigor, precocity, and sex in interspecific pistachio rootstocks.</title>
        <authorList>
            <person name="Palmer W."/>
            <person name="Jacygrad E."/>
            <person name="Sagayaradj S."/>
            <person name="Cavanaugh K."/>
            <person name="Han R."/>
            <person name="Bertier L."/>
            <person name="Beede B."/>
            <person name="Kafkas S."/>
            <person name="Golino D."/>
            <person name="Preece J."/>
            <person name="Michelmore R."/>
        </authorList>
    </citation>
    <scope>NUCLEOTIDE SEQUENCE [LARGE SCALE GENOMIC DNA]</scope>
</reference>
<proteinExistence type="predicted"/>
<evidence type="ECO:0000313" key="1">
    <source>
        <dbReference type="EMBL" id="KAJ0094753.1"/>
    </source>
</evidence>
<dbReference type="Proteomes" id="UP001164250">
    <property type="component" value="Chromosome 6"/>
</dbReference>
<sequence length="180" mass="20384">MGVDAMKIGVQIRKVMAFSIRKSSSPDASMADILPMLDEFHPLLDLEAPLAVHISNDESDAGSRMSHKSDIESVESKERDNDGEGEGEGEDDNDDEEEEEEEEEAAKEENEDESKSAIKWTEVDQKNLMDLGTSDLERNQRLENLIARRRARKNLRLMTLKNLIDLERADKLEDKTHSSI</sequence>
<organism evidence="1 2">
    <name type="scientific">Pistacia atlantica</name>
    <dbReference type="NCBI Taxonomy" id="434234"/>
    <lineage>
        <taxon>Eukaryota</taxon>
        <taxon>Viridiplantae</taxon>
        <taxon>Streptophyta</taxon>
        <taxon>Embryophyta</taxon>
        <taxon>Tracheophyta</taxon>
        <taxon>Spermatophyta</taxon>
        <taxon>Magnoliopsida</taxon>
        <taxon>eudicotyledons</taxon>
        <taxon>Gunneridae</taxon>
        <taxon>Pentapetalae</taxon>
        <taxon>rosids</taxon>
        <taxon>malvids</taxon>
        <taxon>Sapindales</taxon>
        <taxon>Anacardiaceae</taxon>
        <taxon>Pistacia</taxon>
    </lineage>
</organism>
<comment type="caution">
    <text evidence="1">The sequence shown here is derived from an EMBL/GenBank/DDBJ whole genome shotgun (WGS) entry which is preliminary data.</text>
</comment>